<organism evidence="6 7">
    <name type="scientific">Candidatus Blautia merdavium</name>
    <dbReference type="NCBI Taxonomy" id="2838494"/>
    <lineage>
        <taxon>Bacteria</taxon>
        <taxon>Bacillati</taxon>
        <taxon>Bacillota</taxon>
        <taxon>Clostridia</taxon>
        <taxon>Lachnospirales</taxon>
        <taxon>Lachnospiraceae</taxon>
        <taxon>Blautia</taxon>
    </lineage>
</organism>
<dbReference type="SUPFAM" id="SSF56349">
    <property type="entry name" value="DNA breaking-rejoining enzymes"/>
    <property type="match status" value="1"/>
</dbReference>
<dbReference type="EMBL" id="DWVZ01000071">
    <property type="protein sequence ID" value="HJC63054.1"/>
    <property type="molecule type" value="Genomic_DNA"/>
</dbReference>
<keyword evidence="1 3" id="KW-0238">DNA-binding</keyword>
<dbReference type="InterPro" id="IPR011010">
    <property type="entry name" value="DNA_brk_join_enz"/>
</dbReference>
<evidence type="ECO:0000313" key="6">
    <source>
        <dbReference type="EMBL" id="HJC63054.1"/>
    </source>
</evidence>
<dbReference type="InterPro" id="IPR002104">
    <property type="entry name" value="Integrase_catalytic"/>
</dbReference>
<dbReference type="InterPro" id="IPR050090">
    <property type="entry name" value="Tyrosine_recombinase_XerCD"/>
</dbReference>
<evidence type="ECO:0000256" key="2">
    <source>
        <dbReference type="ARBA" id="ARBA00023172"/>
    </source>
</evidence>
<feature type="domain" description="Core-binding (CB)" evidence="5">
    <location>
        <begin position="9"/>
        <end position="88"/>
    </location>
</feature>
<proteinExistence type="predicted"/>
<evidence type="ECO:0000313" key="7">
    <source>
        <dbReference type="Proteomes" id="UP000823886"/>
    </source>
</evidence>
<reference evidence="6" key="1">
    <citation type="journal article" date="2021" name="PeerJ">
        <title>Extensive microbial diversity within the chicken gut microbiome revealed by metagenomics and culture.</title>
        <authorList>
            <person name="Gilroy R."/>
            <person name="Ravi A."/>
            <person name="Getino M."/>
            <person name="Pursley I."/>
            <person name="Horton D.L."/>
            <person name="Alikhan N.F."/>
            <person name="Baker D."/>
            <person name="Gharbi K."/>
            <person name="Hall N."/>
            <person name="Watson M."/>
            <person name="Adriaenssens E.M."/>
            <person name="Foster-Nyarko E."/>
            <person name="Jarju S."/>
            <person name="Secka A."/>
            <person name="Antonio M."/>
            <person name="Oren A."/>
            <person name="Chaudhuri R.R."/>
            <person name="La Ragione R."/>
            <person name="Hildebrand F."/>
            <person name="Pallen M.J."/>
        </authorList>
    </citation>
    <scope>NUCLEOTIDE SEQUENCE</scope>
    <source>
        <strain evidence="6">ChiBcec2-3848</strain>
    </source>
</reference>
<dbReference type="PROSITE" id="PS51898">
    <property type="entry name" value="TYR_RECOMBINASE"/>
    <property type="match status" value="1"/>
</dbReference>
<dbReference type="GO" id="GO:0003677">
    <property type="term" value="F:DNA binding"/>
    <property type="evidence" value="ECO:0007669"/>
    <property type="project" value="UniProtKB-UniRule"/>
</dbReference>
<evidence type="ECO:0000259" key="4">
    <source>
        <dbReference type="PROSITE" id="PS51898"/>
    </source>
</evidence>
<dbReference type="Proteomes" id="UP000823886">
    <property type="component" value="Unassembled WGS sequence"/>
</dbReference>
<dbReference type="InterPro" id="IPR044068">
    <property type="entry name" value="CB"/>
</dbReference>
<dbReference type="InterPro" id="IPR013762">
    <property type="entry name" value="Integrase-like_cat_sf"/>
</dbReference>
<sequence length="286" mass="33025">MSQDKNTVILEPKQLADFEAYLYDRENAEATIKKYKSDAGAFLRYLGEDCRADKSRVLAYKEWLIAHYAVNSVNSMLASVNQFLIFLGYRELTVKPVKVQRSLFLKEEKELSKGEYKRLIRTAQEEGKEQLALCMETIAATGIRISELQFFTVERVEQGRIEILNKGKYRRIFLTEKLRKKLLHFCSQTGVKAGQIFITRTGKPKDRSNLWKEMKKLKEKAGISGSKIFPHNFRHLFARVYYACTKDLAGLADLLGHSSLNVTRIYTSNTGEVYQKQLEKMSVLRI</sequence>
<dbReference type="PANTHER" id="PTHR30349:SF89">
    <property type="entry name" value="INTEGRASE_RECOMBINASE"/>
    <property type="match status" value="1"/>
</dbReference>
<dbReference type="AlphaFoldDB" id="A0A9D2TAS6"/>
<comment type="caution">
    <text evidence="6">The sequence shown here is derived from an EMBL/GenBank/DDBJ whole genome shotgun (WGS) entry which is preliminary data.</text>
</comment>
<dbReference type="Pfam" id="PF00589">
    <property type="entry name" value="Phage_integrase"/>
    <property type="match status" value="1"/>
</dbReference>
<dbReference type="InterPro" id="IPR010998">
    <property type="entry name" value="Integrase_recombinase_N"/>
</dbReference>
<protein>
    <submittedName>
        <fullName evidence="6">Tyrosine-type recombinase/integrase</fullName>
    </submittedName>
</protein>
<dbReference type="GO" id="GO:0006310">
    <property type="term" value="P:DNA recombination"/>
    <property type="evidence" value="ECO:0007669"/>
    <property type="project" value="UniProtKB-KW"/>
</dbReference>
<dbReference type="GO" id="GO:0015074">
    <property type="term" value="P:DNA integration"/>
    <property type="evidence" value="ECO:0007669"/>
    <property type="project" value="InterPro"/>
</dbReference>
<evidence type="ECO:0000256" key="3">
    <source>
        <dbReference type="PROSITE-ProRule" id="PRU01248"/>
    </source>
</evidence>
<evidence type="ECO:0000259" key="5">
    <source>
        <dbReference type="PROSITE" id="PS51900"/>
    </source>
</evidence>
<dbReference type="PROSITE" id="PS51900">
    <property type="entry name" value="CB"/>
    <property type="match status" value="1"/>
</dbReference>
<feature type="domain" description="Tyr recombinase" evidence="4">
    <location>
        <begin position="106"/>
        <end position="279"/>
    </location>
</feature>
<dbReference type="Gene3D" id="1.10.150.130">
    <property type="match status" value="1"/>
</dbReference>
<name>A0A9D2TAS6_9FIRM</name>
<evidence type="ECO:0000256" key="1">
    <source>
        <dbReference type="ARBA" id="ARBA00023125"/>
    </source>
</evidence>
<dbReference type="PANTHER" id="PTHR30349">
    <property type="entry name" value="PHAGE INTEGRASE-RELATED"/>
    <property type="match status" value="1"/>
</dbReference>
<accession>A0A9D2TAS6</accession>
<keyword evidence="2" id="KW-0233">DNA recombination</keyword>
<reference evidence="6" key="2">
    <citation type="submission" date="2021-04" db="EMBL/GenBank/DDBJ databases">
        <authorList>
            <person name="Gilroy R."/>
        </authorList>
    </citation>
    <scope>NUCLEOTIDE SEQUENCE</scope>
    <source>
        <strain evidence="6">ChiBcec2-3848</strain>
    </source>
</reference>
<gene>
    <name evidence="6" type="ORF">H9753_05480</name>
</gene>
<dbReference type="Gene3D" id="1.10.443.10">
    <property type="entry name" value="Intergrase catalytic core"/>
    <property type="match status" value="1"/>
</dbReference>